<name>A0ABU6XAV6_9FABA</name>
<feature type="domain" description="Helicase ATP-binding" evidence="8">
    <location>
        <begin position="626"/>
        <end position="824"/>
    </location>
</feature>
<evidence type="ECO:0000256" key="6">
    <source>
        <dbReference type="ARBA" id="ARBA00023242"/>
    </source>
</evidence>
<dbReference type="PANTHER" id="PTHR45821">
    <property type="entry name" value="SNF2 DOMAIN-CONTAINING PROTEIN CLASSY 2-RELATED"/>
    <property type="match status" value="1"/>
</dbReference>
<reference evidence="10 11" key="1">
    <citation type="journal article" date="2023" name="Plants (Basel)">
        <title>Bridging the Gap: Combining Genomics and Transcriptomics Approaches to Understand Stylosanthes scabra, an Orphan Legume from the Brazilian Caatinga.</title>
        <authorList>
            <person name="Ferreira-Neto J.R.C."/>
            <person name="da Silva M.D."/>
            <person name="Binneck E."/>
            <person name="de Melo N.F."/>
            <person name="da Silva R.H."/>
            <person name="de Melo A.L.T.M."/>
            <person name="Pandolfi V."/>
            <person name="Bustamante F.O."/>
            <person name="Brasileiro-Vidal A.C."/>
            <person name="Benko-Iseppon A.M."/>
        </authorList>
    </citation>
    <scope>NUCLEOTIDE SEQUENCE [LARGE SCALE GENOMIC DNA]</scope>
    <source>
        <tissue evidence="10">Leaves</tissue>
    </source>
</reference>
<feature type="compositionally biased region" description="Basic residues" evidence="7">
    <location>
        <begin position="163"/>
        <end position="178"/>
    </location>
</feature>
<dbReference type="Gene3D" id="3.40.50.300">
    <property type="entry name" value="P-loop containing nucleotide triphosphate hydrolases"/>
    <property type="match status" value="1"/>
</dbReference>
<feature type="compositionally biased region" description="Basic and acidic residues" evidence="7">
    <location>
        <begin position="255"/>
        <end position="272"/>
    </location>
</feature>
<dbReference type="Pfam" id="PF00176">
    <property type="entry name" value="SNF2-rel_dom"/>
    <property type="match status" value="1"/>
</dbReference>
<dbReference type="InterPro" id="IPR049730">
    <property type="entry name" value="SNF2/RAD54-like_C"/>
</dbReference>
<feature type="region of interest" description="Disordered" evidence="7">
    <location>
        <begin position="1"/>
        <end position="86"/>
    </location>
</feature>
<feature type="compositionally biased region" description="Acidic residues" evidence="7">
    <location>
        <begin position="190"/>
        <end position="254"/>
    </location>
</feature>
<comment type="caution">
    <text evidence="10">The sequence shown here is derived from an EMBL/GenBank/DDBJ whole genome shotgun (WGS) entry which is preliminary data.</text>
</comment>
<sequence length="1149" mass="131302">MHSKTQPVAFRTRSRITITEPAPVIGHSSSDDDDDDEVVVYGETPPKAPRPVVSEDSSEEREEEEEEAEDDDLQFLGEGLDYNVCDGDDVEVKSEEGVEDYNGGGGGGDDDVEVKREKCCEDGGDGGAEGSEDNCKEVGMWKRRKFGVDVLIDQSPSPEAKSVAHRTRSHFPRSRKKLNLGTFSQPICLGDDDDDGEEEEPEEQEQQQEREQDDDDDDDEEEELEEEDDDDESLYELGETDLDDDDDDDDDDYSEERGGYDKEHCGVGHHNGRERYAYLDNVPISEVKLAGKKRKQKRVDLASMLKDMVFGKGEMPLLEHMEEEPGAIVEAMEVPTAFPLNNEKHPPPEETLDEIWAEMESCFGPDPLDEGPGSNEFKCRGSNREKESLFAFTRKKEDHDLKGLGDEFEDIFPDCVAPEKDKVSSKSGIEGRNSCVDLPFKFTFLAKEEPPTEKSEFEKEMDMIWSEMELGLHVIRQDIASAAPQGENNTYSDDEQFLMEDDDNAPPLVRCRKGKHYLVLDEEIGLICRYCLHVALEIQHWFPPFAESAYEKSDRIDYYNGDYVDRSVLDELDYRTSPIDDYNIGNRKGTVWDLIPGVKTTMYPHQRAAFEFIWSNLAGGINVDNLKEETTGNGCVISHAPGTGKTRLAIVLIQSYMKLYPTCSPMIIAPKGMLLSWEEEFKTWKVDIPFHNLNNFEYSGKENEAARNLINKFGRNVSTQTARWYCRFAKLYSWKLGNSILGISYKLFELLTRKGCRNKALRMFLLGQPSLLVLDEGHTPRNKKSFVWKSVSEIVTKRRIILTGTPFQNNFKELYNTLCLARPKFAEWNPRNEHGGKWRHLVSSYGKVTDASRRFKILKEIRNMLQPFVHVYKGTILQESLPGLRQLVVMLKPTQLQEELLEEIQKRIDNVLKLEYEESVTAFHPSLCMLSEDKEKLQKLRLNPKGSAKTNFLMELIRISVIFNEKVLVFSQFIAPLKLLMTQLKQQFSWTEGREVLQMHGKQEAKLRLALMKTFNNPNSKVRVMLASTKACYEGICLVGASRVVLLDVVWNPSVERQAISRAYRIGQKKLVYTYHLITKGTKDEKKCCYQAMKDQLSELVFFHSEGGAQNNQLISPAELEDEILEQIIQQEKFRHIIEKVAIKNTNLI</sequence>
<dbReference type="InterPro" id="IPR000330">
    <property type="entry name" value="SNF2_N"/>
</dbReference>
<keyword evidence="6" id="KW-0539">Nucleus</keyword>
<evidence type="ECO:0000313" key="10">
    <source>
        <dbReference type="EMBL" id="MED6195062.1"/>
    </source>
</evidence>
<keyword evidence="4" id="KW-0347">Helicase</keyword>
<evidence type="ECO:0000313" key="11">
    <source>
        <dbReference type="Proteomes" id="UP001341840"/>
    </source>
</evidence>
<protein>
    <submittedName>
        <fullName evidence="10">Uncharacterized protein</fullName>
    </submittedName>
</protein>
<dbReference type="InterPro" id="IPR027417">
    <property type="entry name" value="P-loop_NTPase"/>
</dbReference>
<dbReference type="SUPFAM" id="SSF52540">
    <property type="entry name" value="P-loop containing nucleoside triphosphate hydrolases"/>
    <property type="match status" value="2"/>
</dbReference>
<evidence type="ECO:0000256" key="2">
    <source>
        <dbReference type="ARBA" id="ARBA00022741"/>
    </source>
</evidence>
<dbReference type="PANTHER" id="PTHR45821:SF5">
    <property type="entry name" value="SNF2 DOMAIN-CONTAINING PROTEIN CLASSY 4"/>
    <property type="match status" value="1"/>
</dbReference>
<evidence type="ECO:0000256" key="3">
    <source>
        <dbReference type="ARBA" id="ARBA00022801"/>
    </source>
</evidence>
<dbReference type="Pfam" id="PF00271">
    <property type="entry name" value="Helicase_C"/>
    <property type="match status" value="1"/>
</dbReference>
<dbReference type="SMART" id="SM00490">
    <property type="entry name" value="HELICc"/>
    <property type="match status" value="1"/>
</dbReference>
<dbReference type="InterPro" id="IPR044567">
    <property type="entry name" value="CLSY/DRD1"/>
</dbReference>
<organism evidence="10 11">
    <name type="scientific">Stylosanthes scabra</name>
    <dbReference type="NCBI Taxonomy" id="79078"/>
    <lineage>
        <taxon>Eukaryota</taxon>
        <taxon>Viridiplantae</taxon>
        <taxon>Streptophyta</taxon>
        <taxon>Embryophyta</taxon>
        <taxon>Tracheophyta</taxon>
        <taxon>Spermatophyta</taxon>
        <taxon>Magnoliopsida</taxon>
        <taxon>eudicotyledons</taxon>
        <taxon>Gunneridae</taxon>
        <taxon>Pentapetalae</taxon>
        <taxon>rosids</taxon>
        <taxon>fabids</taxon>
        <taxon>Fabales</taxon>
        <taxon>Fabaceae</taxon>
        <taxon>Papilionoideae</taxon>
        <taxon>50 kb inversion clade</taxon>
        <taxon>dalbergioids sensu lato</taxon>
        <taxon>Dalbergieae</taxon>
        <taxon>Pterocarpus clade</taxon>
        <taxon>Stylosanthes</taxon>
    </lineage>
</organism>
<dbReference type="EMBL" id="JASCZI010211609">
    <property type="protein sequence ID" value="MED6195062.1"/>
    <property type="molecule type" value="Genomic_DNA"/>
</dbReference>
<accession>A0ABU6XAV6</accession>
<evidence type="ECO:0000256" key="1">
    <source>
        <dbReference type="ARBA" id="ARBA00004123"/>
    </source>
</evidence>
<dbReference type="Proteomes" id="UP001341840">
    <property type="component" value="Unassembled WGS sequence"/>
</dbReference>
<dbReference type="PROSITE" id="PS51192">
    <property type="entry name" value="HELICASE_ATP_BIND_1"/>
    <property type="match status" value="1"/>
</dbReference>
<feature type="compositionally biased region" description="Acidic residues" evidence="7">
    <location>
        <begin position="56"/>
        <end position="73"/>
    </location>
</feature>
<dbReference type="PROSITE" id="PS51194">
    <property type="entry name" value="HELICASE_CTER"/>
    <property type="match status" value="1"/>
</dbReference>
<keyword evidence="11" id="KW-1185">Reference proteome</keyword>
<gene>
    <name evidence="10" type="ORF">PIB30_034495</name>
</gene>
<evidence type="ECO:0000256" key="4">
    <source>
        <dbReference type="ARBA" id="ARBA00022806"/>
    </source>
</evidence>
<evidence type="ECO:0000256" key="7">
    <source>
        <dbReference type="SAM" id="MobiDB-lite"/>
    </source>
</evidence>
<keyword evidence="3" id="KW-0378">Hydrolase</keyword>
<dbReference type="Gene3D" id="3.40.50.10810">
    <property type="entry name" value="Tandem AAA-ATPase domain"/>
    <property type="match status" value="1"/>
</dbReference>
<dbReference type="CDD" id="cd18793">
    <property type="entry name" value="SF2_C_SNF"/>
    <property type="match status" value="1"/>
</dbReference>
<keyword evidence="5" id="KW-0067">ATP-binding</keyword>
<dbReference type="InterPro" id="IPR001650">
    <property type="entry name" value="Helicase_C-like"/>
</dbReference>
<comment type="subcellular location">
    <subcellularLocation>
        <location evidence="1">Nucleus</location>
    </subcellularLocation>
</comment>
<dbReference type="InterPro" id="IPR014001">
    <property type="entry name" value="Helicase_ATP-bd"/>
</dbReference>
<proteinExistence type="predicted"/>
<keyword evidence="2" id="KW-0547">Nucleotide-binding</keyword>
<evidence type="ECO:0000259" key="8">
    <source>
        <dbReference type="PROSITE" id="PS51192"/>
    </source>
</evidence>
<evidence type="ECO:0000259" key="9">
    <source>
        <dbReference type="PROSITE" id="PS51194"/>
    </source>
</evidence>
<dbReference type="SMART" id="SM00487">
    <property type="entry name" value="DEXDc"/>
    <property type="match status" value="1"/>
</dbReference>
<feature type="region of interest" description="Disordered" evidence="7">
    <location>
        <begin position="94"/>
        <end position="113"/>
    </location>
</feature>
<evidence type="ECO:0000256" key="5">
    <source>
        <dbReference type="ARBA" id="ARBA00022840"/>
    </source>
</evidence>
<dbReference type="InterPro" id="IPR038718">
    <property type="entry name" value="SNF2-like_sf"/>
</dbReference>
<feature type="region of interest" description="Disordered" evidence="7">
    <location>
        <begin position="153"/>
        <end position="272"/>
    </location>
</feature>
<feature type="domain" description="Helicase C-terminal" evidence="9">
    <location>
        <begin position="955"/>
        <end position="1149"/>
    </location>
</feature>